<proteinExistence type="predicted"/>
<gene>
    <name evidence="2" type="ORF">DLAC_00928</name>
</gene>
<name>A0A152A7C7_TIELA</name>
<feature type="domain" description="Thioredoxin" evidence="1">
    <location>
        <begin position="23"/>
        <end position="96"/>
    </location>
</feature>
<dbReference type="Proteomes" id="UP000076078">
    <property type="component" value="Unassembled WGS sequence"/>
</dbReference>
<keyword evidence="3" id="KW-1185">Reference proteome</keyword>
<accession>A0A152A7C7</accession>
<dbReference type="InterPro" id="IPR036249">
    <property type="entry name" value="Thioredoxin-like_sf"/>
</dbReference>
<organism evidence="2 3">
    <name type="scientific">Tieghemostelium lacteum</name>
    <name type="common">Slime mold</name>
    <name type="synonym">Dictyostelium lacteum</name>
    <dbReference type="NCBI Taxonomy" id="361077"/>
    <lineage>
        <taxon>Eukaryota</taxon>
        <taxon>Amoebozoa</taxon>
        <taxon>Evosea</taxon>
        <taxon>Eumycetozoa</taxon>
        <taxon>Dictyostelia</taxon>
        <taxon>Dictyosteliales</taxon>
        <taxon>Raperosteliaceae</taxon>
        <taxon>Tieghemostelium</taxon>
    </lineage>
</organism>
<evidence type="ECO:0000313" key="3">
    <source>
        <dbReference type="Proteomes" id="UP000076078"/>
    </source>
</evidence>
<dbReference type="AlphaFoldDB" id="A0A152A7C7"/>
<evidence type="ECO:0000313" key="2">
    <source>
        <dbReference type="EMBL" id="KYR02128.1"/>
    </source>
</evidence>
<dbReference type="Gene3D" id="3.40.30.10">
    <property type="entry name" value="Glutaredoxin"/>
    <property type="match status" value="1"/>
</dbReference>
<protein>
    <recommendedName>
        <fullName evidence="1">Thioredoxin domain-containing protein</fullName>
    </recommendedName>
</protein>
<dbReference type="EMBL" id="LODT01000004">
    <property type="protein sequence ID" value="KYR02128.1"/>
    <property type="molecule type" value="Genomic_DNA"/>
</dbReference>
<dbReference type="Pfam" id="PF00085">
    <property type="entry name" value="Thioredoxin"/>
    <property type="match status" value="1"/>
</dbReference>
<sequence length="123" mass="14039">MSIVYHSDYTKLTTINQQSNAYTVSGEDVAVMYYTRNVCAMCTEIKDDMNALLTTYAPYTYVKFYEISQNVTGNQLDPQFYDVNSFPTIKVFKEYEMNDNSPAFIINTTPYVSTLIDAINAVL</sequence>
<dbReference type="SUPFAM" id="SSF52833">
    <property type="entry name" value="Thioredoxin-like"/>
    <property type="match status" value="1"/>
</dbReference>
<dbReference type="InParanoid" id="A0A152A7C7"/>
<reference evidence="2 3" key="1">
    <citation type="submission" date="2015-12" db="EMBL/GenBank/DDBJ databases">
        <title>Dictyostelia acquired genes for synthesis and detection of signals that induce cell-type specialization by lateral gene transfer from prokaryotes.</title>
        <authorList>
            <person name="Gloeckner G."/>
            <person name="Schaap P."/>
        </authorList>
    </citation>
    <scope>NUCLEOTIDE SEQUENCE [LARGE SCALE GENOMIC DNA]</scope>
    <source>
        <strain evidence="2 3">TK</strain>
    </source>
</reference>
<evidence type="ECO:0000259" key="1">
    <source>
        <dbReference type="Pfam" id="PF00085"/>
    </source>
</evidence>
<comment type="caution">
    <text evidence="2">The sequence shown here is derived from an EMBL/GenBank/DDBJ whole genome shotgun (WGS) entry which is preliminary data.</text>
</comment>
<dbReference type="InterPro" id="IPR013766">
    <property type="entry name" value="Thioredoxin_domain"/>
</dbReference>